<dbReference type="PROSITE" id="PS00134">
    <property type="entry name" value="TRYPSIN_HIS"/>
    <property type="match status" value="1"/>
</dbReference>
<evidence type="ECO:0000313" key="1">
    <source>
        <dbReference type="EMBL" id="CAH1778752.1"/>
    </source>
</evidence>
<dbReference type="InterPro" id="IPR018114">
    <property type="entry name" value="TRYPSIN_HIS"/>
</dbReference>
<dbReference type="EMBL" id="CAIIXF020000003">
    <property type="protein sequence ID" value="CAH1778752.1"/>
    <property type="molecule type" value="Genomic_DNA"/>
</dbReference>
<dbReference type="GO" id="GO:0006508">
    <property type="term" value="P:proteolysis"/>
    <property type="evidence" value="ECO:0007669"/>
    <property type="project" value="InterPro"/>
</dbReference>
<accession>A0A8J1YAV1</accession>
<dbReference type="PANTHER" id="PTHR24252">
    <property type="entry name" value="ACROSIN-RELATED"/>
    <property type="match status" value="1"/>
</dbReference>
<sequence>MLGYGTMNKTSSISESSPRYLIVQERFGNMSDLKFARTCRGKYVVHLSCNLAECGTKSKNNPLVPLIVGGNQAQSGDWPWQVGLAYLGFAHFCGGVLVAEEWVLTAGHCIDVLRSLGRLSRTYILAGAHVRGAKRQWSPVSASFMHPVYVPRTGIAQTMDIGLIRLARKFRITDYVRPVCLPSKDHDFRDDDSLECYMSGFGYTKPHGPGAQILGYAKMVIQPNCSWAYEGWLDTRNLLCAGYDTGHISTCRGDSGGPLMCRSHDNKWTVAGISSFSLTTCISQYGYPSAFTEVAKAVQWIEKTIQENR</sequence>
<dbReference type="InterPro" id="IPR001314">
    <property type="entry name" value="Peptidase_S1A"/>
</dbReference>
<dbReference type="CDD" id="cd00190">
    <property type="entry name" value="Tryp_SPc"/>
    <property type="match status" value="1"/>
</dbReference>
<dbReference type="PROSITE" id="PS50240">
    <property type="entry name" value="TRYPSIN_DOM"/>
    <property type="match status" value="1"/>
</dbReference>
<name>A0A8J1YAV1_OWEFU</name>
<evidence type="ECO:0000313" key="2">
    <source>
        <dbReference type="Proteomes" id="UP000749559"/>
    </source>
</evidence>
<dbReference type="InterPro" id="IPR001254">
    <property type="entry name" value="Trypsin_dom"/>
</dbReference>
<dbReference type="SUPFAM" id="SSF50494">
    <property type="entry name" value="Trypsin-like serine proteases"/>
    <property type="match status" value="1"/>
</dbReference>
<dbReference type="OrthoDB" id="6267810at2759"/>
<dbReference type="InterPro" id="IPR009003">
    <property type="entry name" value="Peptidase_S1_PA"/>
</dbReference>
<dbReference type="Pfam" id="PF00089">
    <property type="entry name" value="Trypsin"/>
    <property type="match status" value="1"/>
</dbReference>
<protein>
    <submittedName>
        <fullName evidence="1">Uncharacterized protein</fullName>
    </submittedName>
</protein>
<dbReference type="SMART" id="SM00020">
    <property type="entry name" value="Tryp_SPc"/>
    <property type="match status" value="1"/>
</dbReference>
<proteinExistence type="predicted"/>
<gene>
    <name evidence="1" type="ORF">OFUS_LOCUS5624</name>
</gene>
<keyword evidence="2" id="KW-1185">Reference proteome</keyword>
<dbReference type="PROSITE" id="PS00135">
    <property type="entry name" value="TRYPSIN_SER"/>
    <property type="match status" value="1"/>
</dbReference>
<dbReference type="Proteomes" id="UP000749559">
    <property type="component" value="Unassembled WGS sequence"/>
</dbReference>
<reference evidence="1" key="1">
    <citation type="submission" date="2022-03" db="EMBL/GenBank/DDBJ databases">
        <authorList>
            <person name="Martin C."/>
        </authorList>
    </citation>
    <scope>NUCLEOTIDE SEQUENCE</scope>
</reference>
<dbReference type="InterPro" id="IPR033116">
    <property type="entry name" value="TRYPSIN_SER"/>
</dbReference>
<dbReference type="AlphaFoldDB" id="A0A8J1YAV1"/>
<organism evidence="1 2">
    <name type="scientific">Owenia fusiformis</name>
    <name type="common">Polychaete worm</name>
    <dbReference type="NCBI Taxonomy" id="6347"/>
    <lineage>
        <taxon>Eukaryota</taxon>
        <taxon>Metazoa</taxon>
        <taxon>Spiralia</taxon>
        <taxon>Lophotrochozoa</taxon>
        <taxon>Annelida</taxon>
        <taxon>Polychaeta</taxon>
        <taxon>Sedentaria</taxon>
        <taxon>Canalipalpata</taxon>
        <taxon>Sabellida</taxon>
        <taxon>Oweniida</taxon>
        <taxon>Oweniidae</taxon>
        <taxon>Owenia</taxon>
    </lineage>
</organism>
<dbReference type="GO" id="GO:0004252">
    <property type="term" value="F:serine-type endopeptidase activity"/>
    <property type="evidence" value="ECO:0007669"/>
    <property type="project" value="InterPro"/>
</dbReference>
<dbReference type="PRINTS" id="PR00722">
    <property type="entry name" value="CHYMOTRYPSIN"/>
</dbReference>
<dbReference type="PANTHER" id="PTHR24252:SF7">
    <property type="entry name" value="HYALIN"/>
    <property type="match status" value="1"/>
</dbReference>
<comment type="caution">
    <text evidence="1">The sequence shown here is derived from an EMBL/GenBank/DDBJ whole genome shotgun (WGS) entry which is preliminary data.</text>
</comment>
<dbReference type="Gene3D" id="2.40.10.10">
    <property type="entry name" value="Trypsin-like serine proteases"/>
    <property type="match status" value="1"/>
</dbReference>
<dbReference type="InterPro" id="IPR043504">
    <property type="entry name" value="Peptidase_S1_PA_chymotrypsin"/>
</dbReference>
<dbReference type="FunFam" id="2.40.10.10:FF:000068">
    <property type="entry name" value="transmembrane protease serine 2"/>
    <property type="match status" value="1"/>
</dbReference>